<proteinExistence type="predicted"/>
<comment type="caution">
    <text evidence="4">The sequence shown here is derived from an EMBL/GenBank/DDBJ whole genome shotgun (WGS) entry which is preliminary data.</text>
</comment>
<sequence>MTIGSIEKQGAEESEGDMNEVAIEECKTPTRSSNQIPAILTCPPAPRKKKRPNLSAYDEFSFFEDNNAEEVEVFFQSMYEFTRANKKSKTI</sequence>
<name>A0AAV1YE34_LUPLU</name>
<accession>A0AAV1YE34</accession>
<protein>
    <submittedName>
        <fullName evidence="4">Uncharacterized protein</fullName>
    </submittedName>
</protein>
<evidence type="ECO:0000256" key="1">
    <source>
        <dbReference type="ARBA" id="ARBA00023013"/>
    </source>
</evidence>
<evidence type="ECO:0000256" key="2">
    <source>
        <dbReference type="ARBA" id="ARBA00023306"/>
    </source>
</evidence>
<dbReference type="InterPro" id="IPR040389">
    <property type="entry name" value="SMR"/>
</dbReference>
<dbReference type="PANTHER" id="PTHR33142:SF105">
    <property type="match status" value="1"/>
</dbReference>
<evidence type="ECO:0000256" key="3">
    <source>
        <dbReference type="SAM" id="MobiDB-lite"/>
    </source>
</evidence>
<gene>
    <name evidence="4" type="ORF">LLUT_LOCUS33376</name>
</gene>
<keyword evidence="5" id="KW-1185">Reference proteome</keyword>
<feature type="region of interest" description="Disordered" evidence="3">
    <location>
        <begin position="1"/>
        <end position="51"/>
    </location>
</feature>
<reference evidence="4 5" key="1">
    <citation type="submission" date="2024-03" db="EMBL/GenBank/DDBJ databases">
        <authorList>
            <person name="Martinez-Hernandez J."/>
        </authorList>
    </citation>
    <scope>NUCLEOTIDE SEQUENCE [LARGE SCALE GENOMIC DNA]</scope>
</reference>
<evidence type="ECO:0000313" key="5">
    <source>
        <dbReference type="Proteomes" id="UP001497480"/>
    </source>
</evidence>
<keyword evidence="2" id="KW-0131">Cell cycle</keyword>
<dbReference type="AlphaFoldDB" id="A0AAV1YE34"/>
<dbReference type="PANTHER" id="PTHR33142">
    <property type="entry name" value="CYCLIN-DEPENDENT PROTEIN KINASE INHIBITOR SMR13"/>
    <property type="match status" value="1"/>
</dbReference>
<keyword evidence="1" id="KW-0649">Protein kinase inhibitor</keyword>
<evidence type="ECO:0000313" key="4">
    <source>
        <dbReference type="EMBL" id="CAL0332316.1"/>
    </source>
</evidence>
<dbReference type="GO" id="GO:0004860">
    <property type="term" value="F:protein kinase inhibitor activity"/>
    <property type="evidence" value="ECO:0007669"/>
    <property type="project" value="UniProtKB-KW"/>
</dbReference>
<organism evidence="4 5">
    <name type="scientific">Lupinus luteus</name>
    <name type="common">European yellow lupine</name>
    <dbReference type="NCBI Taxonomy" id="3873"/>
    <lineage>
        <taxon>Eukaryota</taxon>
        <taxon>Viridiplantae</taxon>
        <taxon>Streptophyta</taxon>
        <taxon>Embryophyta</taxon>
        <taxon>Tracheophyta</taxon>
        <taxon>Spermatophyta</taxon>
        <taxon>Magnoliopsida</taxon>
        <taxon>eudicotyledons</taxon>
        <taxon>Gunneridae</taxon>
        <taxon>Pentapetalae</taxon>
        <taxon>rosids</taxon>
        <taxon>fabids</taxon>
        <taxon>Fabales</taxon>
        <taxon>Fabaceae</taxon>
        <taxon>Papilionoideae</taxon>
        <taxon>50 kb inversion clade</taxon>
        <taxon>genistoids sensu lato</taxon>
        <taxon>core genistoids</taxon>
        <taxon>Genisteae</taxon>
        <taxon>Lupinus</taxon>
    </lineage>
</organism>
<dbReference type="Proteomes" id="UP001497480">
    <property type="component" value="Unassembled WGS sequence"/>
</dbReference>
<dbReference type="GO" id="GO:0032875">
    <property type="term" value="P:regulation of DNA endoreduplication"/>
    <property type="evidence" value="ECO:0007669"/>
    <property type="project" value="InterPro"/>
</dbReference>
<dbReference type="EMBL" id="CAXHTB010000024">
    <property type="protein sequence ID" value="CAL0332316.1"/>
    <property type="molecule type" value="Genomic_DNA"/>
</dbReference>